<sequence length="74" mass="8162">MCGSEDRKTLKLSLENSKVDMQCELECSGGKTSFALKSQLLYIQEEIQQENGWTASGNSQVYSSSIDWYGLGCG</sequence>
<name>A0A915DDT4_9BILA</name>
<proteinExistence type="predicted"/>
<evidence type="ECO:0000313" key="1">
    <source>
        <dbReference type="Proteomes" id="UP000887574"/>
    </source>
</evidence>
<evidence type="ECO:0000313" key="2">
    <source>
        <dbReference type="WBParaSite" id="jg18552"/>
    </source>
</evidence>
<reference evidence="2" key="1">
    <citation type="submission" date="2022-11" db="UniProtKB">
        <authorList>
            <consortium name="WormBaseParasite"/>
        </authorList>
    </citation>
    <scope>IDENTIFICATION</scope>
</reference>
<dbReference type="Gene3D" id="2.60.40.3770">
    <property type="match status" value="1"/>
</dbReference>
<accession>A0A915DDT4</accession>
<keyword evidence="1" id="KW-1185">Reference proteome</keyword>
<protein>
    <submittedName>
        <fullName evidence="2">Uncharacterized protein</fullName>
    </submittedName>
</protein>
<dbReference type="WBParaSite" id="jg18552">
    <property type="protein sequence ID" value="jg18552"/>
    <property type="gene ID" value="jg18552"/>
</dbReference>
<organism evidence="1 2">
    <name type="scientific">Ditylenchus dipsaci</name>
    <dbReference type="NCBI Taxonomy" id="166011"/>
    <lineage>
        <taxon>Eukaryota</taxon>
        <taxon>Metazoa</taxon>
        <taxon>Ecdysozoa</taxon>
        <taxon>Nematoda</taxon>
        <taxon>Chromadorea</taxon>
        <taxon>Rhabditida</taxon>
        <taxon>Tylenchina</taxon>
        <taxon>Tylenchomorpha</taxon>
        <taxon>Sphaerularioidea</taxon>
        <taxon>Anguinidae</taxon>
        <taxon>Anguininae</taxon>
        <taxon>Ditylenchus</taxon>
    </lineage>
</organism>
<dbReference type="AlphaFoldDB" id="A0A915DDT4"/>
<dbReference type="Proteomes" id="UP000887574">
    <property type="component" value="Unplaced"/>
</dbReference>